<dbReference type="InterPro" id="IPR036390">
    <property type="entry name" value="WH_DNA-bd_sf"/>
</dbReference>
<dbReference type="Gene3D" id="1.10.10.10">
    <property type="entry name" value="Winged helix-like DNA-binding domain superfamily/Winged helix DNA-binding domain"/>
    <property type="match status" value="1"/>
</dbReference>
<accession>A0ABW2APM7</accession>
<dbReference type="PANTHER" id="PTHR34580">
    <property type="match status" value="1"/>
</dbReference>
<dbReference type="EMBL" id="JBHSWJ010000002">
    <property type="protein sequence ID" value="MFC6713008.1"/>
    <property type="molecule type" value="Genomic_DNA"/>
</dbReference>
<dbReference type="Pfam" id="PF08279">
    <property type="entry name" value="HTH_11"/>
    <property type="match status" value="1"/>
</dbReference>
<dbReference type="RefSeq" id="WP_377820493.1">
    <property type="nucleotide sequence ID" value="NZ_JBHSWJ010000002.1"/>
</dbReference>
<feature type="domain" description="Helix-turn-helix type 11" evidence="1">
    <location>
        <begin position="6"/>
        <end position="61"/>
    </location>
</feature>
<dbReference type="PROSITE" id="PS52050">
    <property type="entry name" value="WYL"/>
    <property type="match status" value="1"/>
</dbReference>
<dbReference type="InterPro" id="IPR051534">
    <property type="entry name" value="CBASS_pafABC_assoc_protein"/>
</dbReference>
<keyword evidence="4" id="KW-1185">Reference proteome</keyword>
<proteinExistence type="predicted"/>
<evidence type="ECO:0000313" key="4">
    <source>
        <dbReference type="Proteomes" id="UP001596356"/>
    </source>
</evidence>
<comment type="caution">
    <text evidence="3">The sequence shown here is derived from an EMBL/GenBank/DDBJ whole genome shotgun (WGS) entry which is preliminary data.</text>
</comment>
<sequence length="226" mass="24947">MTRLDRLFALTERLRAASPRLVTVAVLAAEHDVSERTIQRDLQTLMASGVPVRFEDGRRGGWTIDAQHSLPPLNLTEGEAVAVLLALTETGRMPYGSTAESALRKVRAGLGSRAKDHVGQWDSQVAVVAKEPVARDILRAIETAVTTSTALTLDYTAGDGAMSERVVEPVGMLRGQDHWYLIAWCRTRQGFRAFRTDRMRRATGSDEPVARRDLSAVLREEGVQIR</sequence>
<dbReference type="Proteomes" id="UP001596356">
    <property type="component" value="Unassembled WGS sequence"/>
</dbReference>
<protein>
    <submittedName>
        <fullName evidence="3">Helix-turn-helix transcriptional regulator</fullName>
    </submittedName>
</protein>
<name>A0ABW2APM7_9MICO</name>
<evidence type="ECO:0000313" key="3">
    <source>
        <dbReference type="EMBL" id="MFC6713008.1"/>
    </source>
</evidence>
<dbReference type="InterPro" id="IPR026881">
    <property type="entry name" value="WYL_dom"/>
</dbReference>
<reference evidence="4" key="1">
    <citation type="journal article" date="2019" name="Int. J. Syst. Evol. Microbiol.">
        <title>The Global Catalogue of Microorganisms (GCM) 10K type strain sequencing project: providing services to taxonomists for standard genome sequencing and annotation.</title>
        <authorList>
            <consortium name="The Broad Institute Genomics Platform"/>
            <consortium name="The Broad Institute Genome Sequencing Center for Infectious Disease"/>
            <person name="Wu L."/>
            <person name="Ma J."/>
        </authorList>
    </citation>
    <scope>NUCLEOTIDE SEQUENCE [LARGE SCALE GENOMIC DNA]</scope>
    <source>
        <strain evidence="4">NBRC 106593</strain>
    </source>
</reference>
<feature type="domain" description="WYL" evidence="2">
    <location>
        <begin position="137"/>
        <end position="203"/>
    </location>
</feature>
<evidence type="ECO:0000259" key="1">
    <source>
        <dbReference type="Pfam" id="PF08279"/>
    </source>
</evidence>
<dbReference type="Pfam" id="PF13280">
    <property type="entry name" value="WYL"/>
    <property type="match status" value="1"/>
</dbReference>
<dbReference type="InterPro" id="IPR036388">
    <property type="entry name" value="WH-like_DNA-bd_sf"/>
</dbReference>
<evidence type="ECO:0000259" key="2">
    <source>
        <dbReference type="Pfam" id="PF13280"/>
    </source>
</evidence>
<organism evidence="3 4">
    <name type="scientific">Branchiibius cervicis</name>
    <dbReference type="NCBI Taxonomy" id="908252"/>
    <lineage>
        <taxon>Bacteria</taxon>
        <taxon>Bacillati</taxon>
        <taxon>Actinomycetota</taxon>
        <taxon>Actinomycetes</taxon>
        <taxon>Micrococcales</taxon>
        <taxon>Dermacoccaceae</taxon>
        <taxon>Branchiibius</taxon>
    </lineage>
</organism>
<dbReference type="SUPFAM" id="SSF46785">
    <property type="entry name" value="Winged helix' DNA-binding domain"/>
    <property type="match status" value="1"/>
</dbReference>
<dbReference type="PANTHER" id="PTHR34580:SF1">
    <property type="entry name" value="PROTEIN PAFC"/>
    <property type="match status" value="1"/>
</dbReference>
<dbReference type="InterPro" id="IPR013196">
    <property type="entry name" value="HTH_11"/>
</dbReference>
<gene>
    <name evidence="3" type="ORF">ACFQBT_03765</name>
</gene>